<dbReference type="EMBL" id="LBTX01000011">
    <property type="protein sequence ID" value="KKQ49710.1"/>
    <property type="molecule type" value="Genomic_DNA"/>
</dbReference>
<dbReference type="PROSITE" id="PS50102">
    <property type="entry name" value="RRM"/>
    <property type="match status" value="1"/>
</dbReference>
<evidence type="ECO:0000313" key="5">
    <source>
        <dbReference type="Proteomes" id="UP000034231"/>
    </source>
</evidence>
<dbReference type="Gene3D" id="3.30.70.330">
    <property type="match status" value="1"/>
</dbReference>
<proteinExistence type="predicted"/>
<dbReference type="SUPFAM" id="SSF54928">
    <property type="entry name" value="RNA-binding domain, RBD"/>
    <property type="match status" value="1"/>
</dbReference>
<feature type="domain" description="RRM" evidence="3">
    <location>
        <begin position="9"/>
        <end position="86"/>
    </location>
</feature>
<organism evidence="4 5">
    <name type="scientific">Candidatus Shapirobacteria bacterium GW2011_GWE1_38_10</name>
    <dbReference type="NCBI Taxonomy" id="1618488"/>
    <lineage>
        <taxon>Bacteria</taxon>
        <taxon>Candidatus Shapironibacteriota</taxon>
    </lineage>
</organism>
<name>A0A0G0IFF6_9BACT</name>
<evidence type="ECO:0000256" key="2">
    <source>
        <dbReference type="SAM" id="MobiDB-lite"/>
    </source>
</evidence>
<accession>A0A0G0IFF6</accession>
<evidence type="ECO:0000256" key="1">
    <source>
        <dbReference type="ARBA" id="ARBA00022884"/>
    </source>
</evidence>
<gene>
    <name evidence="4" type="ORF">US68_C0011G0017</name>
</gene>
<dbReference type="GO" id="GO:0003723">
    <property type="term" value="F:RNA binding"/>
    <property type="evidence" value="ECO:0007669"/>
    <property type="project" value="UniProtKB-KW"/>
</dbReference>
<evidence type="ECO:0000259" key="3">
    <source>
        <dbReference type="PROSITE" id="PS50102"/>
    </source>
</evidence>
<keyword evidence="1" id="KW-0694">RNA-binding</keyword>
<dbReference type="InterPro" id="IPR035979">
    <property type="entry name" value="RBD_domain_sf"/>
</dbReference>
<dbReference type="SMART" id="SM00360">
    <property type="entry name" value="RRM"/>
    <property type="match status" value="1"/>
</dbReference>
<sequence length="172" mass="19829">MDQKRSPNKRLFIGSLPFRYSEGELLELFVPFGKVISLKIMHNRWGKSRGMGFIEFDTLESAVAAKEKMHKYKLGDLGIIVDYAEPDPFLTPEGQARREEALKRHPQRAQALSSTYRPPKTINKPEEDKSGHPALKHFHSSKDFEHQRQSVFESRFHHAKVGAKFAARNKKK</sequence>
<dbReference type="InterPro" id="IPR000504">
    <property type="entry name" value="RRM_dom"/>
</dbReference>
<dbReference type="InterPro" id="IPR052462">
    <property type="entry name" value="SLIRP/GR-RBP-like"/>
</dbReference>
<feature type="region of interest" description="Disordered" evidence="2">
    <location>
        <begin position="103"/>
        <end position="146"/>
    </location>
</feature>
<dbReference type="Proteomes" id="UP000034231">
    <property type="component" value="Unassembled WGS sequence"/>
</dbReference>
<dbReference type="Pfam" id="PF00076">
    <property type="entry name" value="RRM_1"/>
    <property type="match status" value="1"/>
</dbReference>
<dbReference type="AlphaFoldDB" id="A0A0G0IFF6"/>
<dbReference type="PANTHER" id="PTHR48027">
    <property type="entry name" value="HETEROGENEOUS NUCLEAR RIBONUCLEOPROTEIN 87F-RELATED"/>
    <property type="match status" value="1"/>
</dbReference>
<reference evidence="4 5" key="1">
    <citation type="journal article" date="2015" name="Nature">
        <title>rRNA introns, odd ribosomes, and small enigmatic genomes across a large radiation of phyla.</title>
        <authorList>
            <person name="Brown C.T."/>
            <person name="Hug L.A."/>
            <person name="Thomas B.C."/>
            <person name="Sharon I."/>
            <person name="Castelle C.J."/>
            <person name="Singh A."/>
            <person name="Wilkins M.J."/>
            <person name="Williams K.H."/>
            <person name="Banfield J.F."/>
        </authorList>
    </citation>
    <scope>NUCLEOTIDE SEQUENCE [LARGE SCALE GENOMIC DNA]</scope>
</reference>
<comment type="caution">
    <text evidence="4">The sequence shown here is derived from an EMBL/GenBank/DDBJ whole genome shotgun (WGS) entry which is preliminary data.</text>
</comment>
<evidence type="ECO:0000313" key="4">
    <source>
        <dbReference type="EMBL" id="KKQ49710.1"/>
    </source>
</evidence>
<protein>
    <submittedName>
        <fullName evidence="4">RNA recognition motif domain containing protein</fullName>
    </submittedName>
</protein>
<dbReference type="InterPro" id="IPR012677">
    <property type="entry name" value="Nucleotide-bd_a/b_plait_sf"/>
</dbReference>
<dbReference type="CDD" id="cd00590">
    <property type="entry name" value="RRM_SF"/>
    <property type="match status" value="1"/>
</dbReference>